<evidence type="ECO:0000313" key="7">
    <source>
        <dbReference type="EMBL" id="CAG8955122.1"/>
    </source>
</evidence>
<proteinExistence type="inferred from homology"/>
<name>A0A9N9L130_9HELO</name>
<dbReference type="InterPro" id="IPR036188">
    <property type="entry name" value="FAD/NAD-bd_sf"/>
</dbReference>
<dbReference type="Gene3D" id="3.30.9.10">
    <property type="entry name" value="D-Amino Acid Oxidase, subunit A, domain 2"/>
    <property type="match status" value="1"/>
</dbReference>
<sequence length="678" mass="75589">MVQEQDPSKVDVLIVGAGPAGLMAAAWMARCGVNARIVDKRGTKIFNGQADGLATRTLEIFDSFGFADRVWKESFHIIEFGLWNPDEEGVIRRADRLKSTLPELSRFQPVLLHQGRIERFFLDHLKKHSPIRVERGVIPESLTFDDSLAEDEDAYPIQVTLQHLSEDEARPEQSLANGKTTSDGLFRSNLAADDTDELLAKMQLNERAGTREVVKAKYLIGCDGAHSWTRRQLGLSLEGEQTDLIWGVLDIIPITDFPDIRMGCSIHSANSGSAMVVPREKKLVRLYIQLSTVEVGDKGKLDRTNITPEMILGCAQKIFAPYKLTYSHCDWWYDIPVSQLQTAYQVGQRVCPSFHRSHRIFLAGDAVHTHSPKAGQGMNVSMQDSYNLGWKLASVVNGTCKRSLLETYQSERRRVAQDLIAFDHQLSRFYSAKPAKEGGDDHEGVGMDVFKDFLERGLVFGSGTAVEYGPSVVVAKEGDVAKHGDGSRISVARLSGGERLVGKPWLAKGIKVGVRMPSFQVLNQADARPWPFQQLLRSDGRFRVVVFAGDVLSEGQMGRVRRLGERLLGVLKRFTPKGVLYGVFDVLTIHCGDRLGIEFMDFPEALRPFDEKMGWDYDKIFVDGPSHYEGDGRAYEGYGVGPEGCLVVLRPDQHVGFVSDLEDVEGVEAYFGEFMVRS</sequence>
<dbReference type="PANTHER" id="PTHR43004:SF20">
    <property type="entry name" value="2-MONOOXYGENASE, PUTATIVE (AFU_ORTHOLOGUE AFUA_1G13660)-RELATED"/>
    <property type="match status" value="1"/>
</dbReference>
<dbReference type="InterPro" id="IPR038220">
    <property type="entry name" value="PHOX_C_sf"/>
</dbReference>
<evidence type="ECO:0008006" key="9">
    <source>
        <dbReference type="Google" id="ProtNLM"/>
    </source>
</evidence>
<dbReference type="OrthoDB" id="1716816at2759"/>
<evidence type="ECO:0000256" key="2">
    <source>
        <dbReference type="ARBA" id="ARBA00022630"/>
    </source>
</evidence>
<dbReference type="Pfam" id="PF07976">
    <property type="entry name" value="Phe_hydrox_dim"/>
    <property type="match status" value="1"/>
</dbReference>
<evidence type="ECO:0000313" key="8">
    <source>
        <dbReference type="Proteomes" id="UP000696280"/>
    </source>
</evidence>
<dbReference type="Proteomes" id="UP000696280">
    <property type="component" value="Unassembled WGS sequence"/>
</dbReference>
<dbReference type="GO" id="GO:0071949">
    <property type="term" value="F:FAD binding"/>
    <property type="evidence" value="ECO:0007669"/>
    <property type="project" value="InterPro"/>
</dbReference>
<evidence type="ECO:0000259" key="5">
    <source>
        <dbReference type="Pfam" id="PF01494"/>
    </source>
</evidence>
<evidence type="ECO:0000256" key="4">
    <source>
        <dbReference type="ARBA" id="ARBA00023002"/>
    </source>
</evidence>
<keyword evidence="8" id="KW-1185">Reference proteome</keyword>
<comment type="caution">
    <text evidence="7">The sequence shown here is derived from an EMBL/GenBank/DDBJ whole genome shotgun (WGS) entry which is preliminary data.</text>
</comment>
<dbReference type="InterPro" id="IPR002938">
    <property type="entry name" value="FAD-bd"/>
</dbReference>
<dbReference type="SUPFAM" id="SSF54373">
    <property type="entry name" value="FAD-linked reductases, C-terminal domain"/>
    <property type="match status" value="1"/>
</dbReference>
<dbReference type="InterPro" id="IPR012941">
    <property type="entry name" value="Phe_hydrox_C_dim_dom"/>
</dbReference>
<dbReference type="Gene3D" id="3.50.50.60">
    <property type="entry name" value="FAD/NAD(P)-binding domain"/>
    <property type="match status" value="1"/>
</dbReference>
<dbReference type="AlphaFoldDB" id="A0A9N9L130"/>
<dbReference type="InterPro" id="IPR036249">
    <property type="entry name" value="Thioredoxin-like_sf"/>
</dbReference>
<protein>
    <recommendedName>
        <fullName evidence="9">Phenol 2-monooxygenase</fullName>
    </recommendedName>
</protein>
<dbReference type="CDD" id="cd02979">
    <property type="entry name" value="PHOX_C"/>
    <property type="match status" value="1"/>
</dbReference>
<comment type="similarity">
    <text evidence="1">Belongs to the PheA/TfdB FAD monooxygenase family.</text>
</comment>
<accession>A0A9N9L130</accession>
<reference evidence="7" key="1">
    <citation type="submission" date="2021-07" db="EMBL/GenBank/DDBJ databases">
        <authorList>
            <person name="Durling M."/>
        </authorList>
    </citation>
    <scope>NUCLEOTIDE SEQUENCE</scope>
</reference>
<evidence type="ECO:0000256" key="1">
    <source>
        <dbReference type="ARBA" id="ARBA00007801"/>
    </source>
</evidence>
<dbReference type="Pfam" id="PF01494">
    <property type="entry name" value="FAD_binding_3"/>
    <property type="match status" value="2"/>
</dbReference>
<dbReference type="SUPFAM" id="SSF51905">
    <property type="entry name" value="FAD/NAD(P)-binding domain"/>
    <property type="match status" value="1"/>
</dbReference>
<dbReference type="Gene3D" id="3.40.30.20">
    <property type="match status" value="1"/>
</dbReference>
<keyword evidence="3" id="KW-0274">FAD</keyword>
<dbReference type="EMBL" id="CAJVRL010000060">
    <property type="protein sequence ID" value="CAG8955122.1"/>
    <property type="molecule type" value="Genomic_DNA"/>
</dbReference>
<dbReference type="PANTHER" id="PTHR43004">
    <property type="entry name" value="TRK SYSTEM POTASSIUM UPTAKE PROTEIN"/>
    <property type="match status" value="1"/>
</dbReference>
<dbReference type="SUPFAM" id="SSF52833">
    <property type="entry name" value="Thioredoxin-like"/>
    <property type="match status" value="1"/>
</dbReference>
<keyword evidence="4" id="KW-0560">Oxidoreductase</keyword>
<feature type="domain" description="Phenol hydroxylase-like C-terminal dimerisation" evidence="6">
    <location>
        <begin position="466"/>
        <end position="677"/>
    </location>
</feature>
<gene>
    <name evidence="7" type="ORF">HYFRA_00007137</name>
</gene>
<evidence type="ECO:0000259" key="6">
    <source>
        <dbReference type="Pfam" id="PF07976"/>
    </source>
</evidence>
<evidence type="ECO:0000256" key="3">
    <source>
        <dbReference type="ARBA" id="ARBA00022827"/>
    </source>
</evidence>
<keyword evidence="2" id="KW-0285">Flavoprotein</keyword>
<feature type="domain" description="FAD-binding" evidence="5">
    <location>
        <begin position="9"/>
        <end position="143"/>
    </location>
</feature>
<dbReference type="InterPro" id="IPR050641">
    <property type="entry name" value="RIFMO-like"/>
</dbReference>
<organism evidence="7 8">
    <name type="scientific">Hymenoscyphus fraxineus</name>
    <dbReference type="NCBI Taxonomy" id="746836"/>
    <lineage>
        <taxon>Eukaryota</taxon>
        <taxon>Fungi</taxon>
        <taxon>Dikarya</taxon>
        <taxon>Ascomycota</taxon>
        <taxon>Pezizomycotina</taxon>
        <taxon>Leotiomycetes</taxon>
        <taxon>Helotiales</taxon>
        <taxon>Helotiaceae</taxon>
        <taxon>Hymenoscyphus</taxon>
    </lineage>
</organism>
<dbReference type="PRINTS" id="PR00420">
    <property type="entry name" value="RNGMNOXGNASE"/>
</dbReference>
<feature type="domain" description="FAD-binding" evidence="5">
    <location>
        <begin position="193"/>
        <end position="422"/>
    </location>
</feature>
<dbReference type="GO" id="GO:0016709">
    <property type="term" value="F:oxidoreductase activity, acting on paired donors, with incorporation or reduction of molecular oxygen, NAD(P)H as one donor, and incorporation of one atom of oxygen"/>
    <property type="evidence" value="ECO:0007669"/>
    <property type="project" value="UniProtKB-ARBA"/>
</dbReference>